<evidence type="ECO:0000256" key="2">
    <source>
        <dbReference type="SAM" id="SignalP"/>
    </source>
</evidence>
<feature type="domain" description="Transcobalamin-like C-terminal" evidence="3">
    <location>
        <begin position="167"/>
        <end position="239"/>
    </location>
</feature>
<protein>
    <submittedName>
        <fullName evidence="4">DUF4430 domain-containing protein</fullName>
    </submittedName>
</protein>
<feature type="compositionally biased region" description="Polar residues" evidence="1">
    <location>
        <begin position="55"/>
        <end position="83"/>
    </location>
</feature>
<dbReference type="Gene3D" id="2.170.130.30">
    <property type="match status" value="1"/>
</dbReference>
<feature type="signal peptide" evidence="2">
    <location>
        <begin position="1"/>
        <end position="21"/>
    </location>
</feature>
<evidence type="ECO:0000256" key="1">
    <source>
        <dbReference type="SAM" id="MobiDB-lite"/>
    </source>
</evidence>
<dbReference type="Proteomes" id="UP000602284">
    <property type="component" value="Unassembled WGS sequence"/>
</dbReference>
<feature type="compositionally biased region" description="Basic and acidic residues" evidence="1">
    <location>
        <begin position="43"/>
        <end position="54"/>
    </location>
</feature>
<reference evidence="4 5" key="1">
    <citation type="submission" date="2021-01" db="EMBL/GenBank/DDBJ databases">
        <title>Tumebacillus sp. strain ITR2 16S ribosomal RNA gene Genome sequencing and assembly.</title>
        <authorList>
            <person name="Kang M."/>
        </authorList>
    </citation>
    <scope>NUCLEOTIDE SEQUENCE [LARGE SCALE GENOMIC DNA]</scope>
    <source>
        <strain evidence="4 5">ITR2</strain>
    </source>
</reference>
<organism evidence="4 5">
    <name type="scientific">Tumebacillus amylolyticus</name>
    <dbReference type="NCBI Taxonomy" id="2801339"/>
    <lineage>
        <taxon>Bacteria</taxon>
        <taxon>Bacillati</taxon>
        <taxon>Bacillota</taxon>
        <taxon>Bacilli</taxon>
        <taxon>Bacillales</taxon>
        <taxon>Alicyclobacillaceae</taxon>
        <taxon>Tumebacillus</taxon>
    </lineage>
</organism>
<name>A0ABS1J7E2_9BACL</name>
<evidence type="ECO:0000313" key="4">
    <source>
        <dbReference type="EMBL" id="MBL0386137.1"/>
    </source>
</evidence>
<proteinExistence type="predicted"/>
<dbReference type="Pfam" id="PF14478">
    <property type="entry name" value="DUF4430"/>
    <property type="match status" value="1"/>
</dbReference>
<sequence length="427" mass="43804">MKIARSLGLFVALALVGTACGKSSSDAQKPDALPQLEVQTPVVDDKKQEAEPKSQEQQATPSEKNASDTQASSESGKNPSASTANSARSGGNGKSSNGGTSGAGSSNGSSNGNSASNGTTSNSSGTNSQPSNNSTGATNGNFELSVTEYFGNNSVFNEPVAVSTEQSLLDTMRDHLDIETAYGGSFVNGINGTKSGYTSKSIFTRKKRDWFYYVNGSVSPVGADAVKPKPGDAIWWDYHDWSGDGSSTPSVVASYPHPFTTGYNGAQPGTTIYFSGDHVSDANRLANALRGFGAGNVSTAAYADGSVAHPSTNVIVLGTWSELGNQPTMQTLFGSPTHTGLYAKFSGDNVQLLTYQGKNTDQTGLGAILATGSNGGGGSTPTWLVIGATEAGLEQALDIMIARPGDLRGKVGVVVNGSNVLAVPVAQ</sequence>
<evidence type="ECO:0000313" key="5">
    <source>
        <dbReference type="Proteomes" id="UP000602284"/>
    </source>
</evidence>
<dbReference type="RefSeq" id="WP_201632034.1">
    <property type="nucleotide sequence ID" value="NZ_JAEQNB010000001.1"/>
</dbReference>
<feature type="region of interest" description="Disordered" evidence="1">
    <location>
        <begin position="20"/>
        <end position="140"/>
    </location>
</feature>
<evidence type="ECO:0000259" key="3">
    <source>
        <dbReference type="Pfam" id="PF14478"/>
    </source>
</evidence>
<comment type="caution">
    <text evidence="4">The sequence shown here is derived from an EMBL/GenBank/DDBJ whole genome shotgun (WGS) entry which is preliminary data.</text>
</comment>
<dbReference type="PROSITE" id="PS51257">
    <property type="entry name" value="PROKAR_LIPOPROTEIN"/>
    <property type="match status" value="1"/>
</dbReference>
<gene>
    <name evidence="4" type="ORF">JJB07_05665</name>
</gene>
<dbReference type="InterPro" id="IPR027954">
    <property type="entry name" value="Transcobalamin-like_C"/>
</dbReference>
<dbReference type="EMBL" id="JAEQNB010000001">
    <property type="protein sequence ID" value="MBL0386137.1"/>
    <property type="molecule type" value="Genomic_DNA"/>
</dbReference>
<accession>A0ABS1J7E2</accession>
<keyword evidence="2" id="KW-0732">Signal</keyword>
<feature type="compositionally biased region" description="Low complexity" evidence="1">
    <location>
        <begin position="84"/>
        <end position="136"/>
    </location>
</feature>
<keyword evidence="5" id="KW-1185">Reference proteome</keyword>
<feature type="chain" id="PRO_5045480478" evidence="2">
    <location>
        <begin position="22"/>
        <end position="427"/>
    </location>
</feature>